<evidence type="ECO:0000313" key="3">
    <source>
        <dbReference type="EMBL" id="CAI4015123.1"/>
    </source>
</evidence>
<keyword evidence="2" id="KW-0732">Signal</keyword>
<dbReference type="EMBL" id="CAMXCT030006514">
    <property type="protein sequence ID" value="CAL4802435.1"/>
    <property type="molecule type" value="Genomic_DNA"/>
</dbReference>
<gene>
    <name evidence="3" type="ORF">C1SCF055_LOCUS39971</name>
</gene>
<proteinExistence type="predicted"/>
<feature type="signal peptide" evidence="2">
    <location>
        <begin position="1"/>
        <end position="16"/>
    </location>
</feature>
<keyword evidence="6" id="KW-1185">Reference proteome</keyword>
<reference evidence="4" key="2">
    <citation type="submission" date="2024-04" db="EMBL/GenBank/DDBJ databases">
        <authorList>
            <person name="Chen Y."/>
            <person name="Shah S."/>
            <person name="Dougan E. K."/>
            <person name="Thang M."/>
            <person name="Chan C."/>
        </authorList>
    </citation>
    <scope>NUCLEOTIDE SEQUENCE [LARGE SCALE GENOMIC DNA]</scope>
</reference>
<evidence type="ECO:0000256" key="2">
    <source>
        <dbReference type="SAM" id="SignalP"/>
    </source>
</evidence>
<dbReference type="OrthoDB" id="423750at2759"/>
<evidence type="ECO:0000313" key="5">
    <source>
        <dbReference type="EMBL" id="CAL4802435.1"/>
    </source>
</evidence>
<dbReference type="EMBL" id="CAMXCT020006514">
    <property type="protein sequence ID" value="CAL1168498.1"/>
    <property type="molecule type" value="Genomic_DNA"/>
</dbReference>
<name>A0A9P1DUM3_9DINO</name>
<reference evidence="3" key="1">
    <citation type="submission" date="2022-10" db="EMBL/GenBank/DDBJ databases">
        <authorList>
            <person name="Chen Y."/>
            <person name="Dougan E. K."/>
            <person name="Chan C."/>
            <person name="Rhodes N."/>
            <person name="Thang M."/>
        </authorList>
    </citation>
    <scope>NUCLEOTIDE SEQUENCE</scope>
</reference>
<keyword evidence="1" id="KW-0175">Coiled coil</keyword>
<protein>
    <submittedName>
        <fullName evidence="5">SREBP regulating gene protein</fullName>
    </submittedName>
</protein>
<dbReference type="AlphaFoldDB" id="A0A9P1DUM3"/>
<dbReference type="Proteomes" id="UP001152797">
    <property type="component" value="Unassembled WGS sequence"/>
</dbReference>
<dbReference type="EMBL" id="CAMXCT010006514">
    <property type="protein sequence ID" value="CAI4015123.1"/>
    <property type="molecule type" value="Genomic_DNA"/>
</dbReference>
<comment type="caution">
    <text evidence="3">The sequence shown here is derived from an EMBL/GenBank/DDBJ whole genome shotgun (WGS) entry which is preliminary data.</text>
</comment>
<feature type="coiled-coil region" evidence="1">
    <location>
        <begin position="298"/>
        <end position="369"/>
    </location>
</feature>
<feature type="chain" id="PRO_5043271897" evidence="2">
    <location>
        <begin position="17"/>
        <end position="399"/>
    </location>
</feature>
<sequence>MASAWATLLFLSAAVATELRHRGAGPLCSCDCCSVAQRRADERKNQMGLKCAPSEGHSRELCSSLCRPSDEAVGFLAKDRLLDYSRFCFYDCKPPQGHLSALASQCLSLKDSELQQALDADGNAMDPAFLYEAPAAIKFPVALAKDPAKAKAVAKKAHKAFKKLENGTEDVEELWDSDVATEIPDATQDPLVAASGARRAAQRAEDAAVRAKRAAERSIEALKTGRNDTWMAAMWKANEALNTMKRNDFRQATAAQRHDAPVPWRVRAAEAARSAAAPYLEAQQHYTQTLPQLHKEAALVAQEAAETLRLEAENLKAEAVELRSQGDLTKAEITERFAAEKMRAAEAKEDSVKDHLAAAKASVEKAEDEGYLEHAQAGTWAVKKLGEEWRFERLENYAT</sequence>
<evidence type="ECO:0000313" key="6">
    <source>
        <dbReference type="Proteomes" id="UP001152797"/>
    </source>
</evidence>
<accession>A0A9P1DUM3</accession>
<evidence type="ECO:0000313" key="4">
    <source>
        <dbReference type="EMBL" id="CAL1168498.1"/>
    </source>
</evidence>
<organism evidence="3">
    <name type="scientific">Cladocopium goreaui</name>
    <dbReference type="NCBI Taxonomy" id="2562237"/>
    <lineage>
        <taxon>Eukaryota</taxon>
        <taxon>Sar</taxon>
        <taxon>Alveolata</taxon>
        <taxon>Dinophyceae</taxon>
        <taxon>Suessiales</taxon>
        <taxon>Symbiodiniaceae</taxon>
        <taxon>Cladocopium</taxon>
    </lineage>
</organism>
<evidence type="ECO:0000256" key="1">
    <source>
        <dbReference type="SAM" id="Coils"/>
    </source>
</evidence>